<sequence length="201" mass="23107">MNNDMGTLTLQKYQRLDSLADKSINSLGKAVKSKKKPLGNTTLTNKGFVRSQKPFLEYFINDKPLSEQLDKIYNTKTTILENWVGALGSGNPKTDRIKVKQLLQRKVSDKEIRDVYPSSWTEDEFQWYLDKYREELENPEVLIYCCAECGDYDCGGIAVTIDQTENSVVWNIIGASDILKFEFDKNLYFGVFNNYLNQIAK</sequence>
<protein>
    <submittedName>
        <fullName evidence="1">Uncharacterized protein</fullName>
    </submittedName>
</protein>
<organism evidence="1 2">
    <name type="scientific">Niastella populi</name>
    <dbReference type="NCBI Taxonomy" id="550983"/>
    <lineage>
        <taxon>Bacteria</taxon>
        <taxon>Pseudomonadati</taxon>
        <taxon>Bacteroidota</taxon>
        <taxon>Chitinophagia</taxon>
        <taxon>Chitinophagales</taxon>
        <taxon>Chitinophagaceae</taxon>
        <taxon>Niastella</taxon>
    </lineage>
</organism>
<name>A0A1V9G822_9BACT</name>
<evidence type="ECO:0000313" key="1">
    <source>
        <dbReference type="EMBL" id="OQP66616.1"/>
    </source>
</evidence>
<dbReference type="AlphaFoldDB" id="A0A1V9G822"/>
<reference evidence="2" key="1">
    <citation type="submission" date="2016-04" db="EMBL/GenBank/DDBJ databases">
        <authorList>
            <person name="Chen L."/>
            <person name="Zhuang W."/>
            <person name="Wang G."/>
        </authorList>
    </citation>
    <scope>NUCLEOTIDE SEQUENCE [LARGE SCALE GENOMIC DNA]</scope>
    <source>
        <strain evidence="2">208</strain>
    </source>
</reference>
<comment type="caution">
    <text evidence="1">The sequence shown here is derived from an EMBL/GenBank/DDBJ whole genome shotgun (WGS) entry which is preliminary data.</text>
</comment>
<dbReference type="EMBL" id="LWBP01000046">
    <property type="protein sequence ID" value="OQP66616.1"/>
    <property type="molecule type" value="Genomic_DNA"/>
</dbReference>
<gene>
    <name evidence="1" type="ORF">A4R26_33445</name>
</gene>
<keyword evidence="2" id="KW-1185">Reference proteome</keyword>
<dbReference type="Proteomes" id="UP000192276">
    <property type="component" value="Unassembled WGS sequence"/>
</dbReference>
<dbReference type="OrthoDB" id="342114at2"/>
<proteinExistence type="predicted"/>
<evidence type="ECO:0000313" key="2">
    <source>
        <dbReference type="Proteomes" id="UP000192276"/>
    </source>
</evidence>
<accession>A0A1V9G822</accession>